<dbReference type="PATRIC" id="fig|913081.3.peg.3917"/>
<comment type="caution">
    <text evidence="2">The sequence shown here is derived from an EMBL/GenBank/DDBJ whole genome shotgun (WGS) entry which is preliminary data.</text>
</comment>
<dbReference type="Pfam" id="PF14485">
    <property type="entry name" value="DUF4431"/>
    <property type="match status" value="1"/>
</dbReference>
<proteinExistence type="predicted"/>
<accession>G5QPU0</accession>
<dbReference type="InterPro" id="IPR025582">
    <property type="entry name" value="YARHG_dom"/>
</dbReference>
<feature type="domain" description="YARHG" evidence="1">
    <location>
        <begin position="168"/>
        <end position="253"/>
    </location>
</feature>
<feature type="non-terminal residue" evidence="2">
    <location>
        <position position="1"/>
    </location>
</feature>
<protein>
    <submittedName>
        <fullName evidence="2">Putative exported protein</fullName>
    </submittedName>
</protein>
<organism evidence="2 3">
    <name type="scientific">Salmonella enterica subsp. enterica serovar Rubislaw str. A4-653</name>
    <dbReference type="NCBI Taxonomy" id="913081"/>
    <lineage>
        <taxon>Bacteria</taxon>
        <taxon>Pseudomonadati</taxon>
        <taxon>Pseudomonadota</taxon>
        <taxon>Gammaproteobacteria</taxon>
        <taxon>Enterobacterales</taxon>
        <taxon>Enterobacteriaceae</taxon>
        <taxon>Salmonella</taxon>
    </lineage>
</organism>
<dbReference type="InterPro" id="IPR028007">
    <property type="entry name" value="DUF4459"/>
</dbReference>
<evidence type="ECO:0000313" key="2">
    <source>
        <dbReference type="EMBL" id="EHC81722.1"/>
    </source>
</evidence>
<gene>
    <name evidence="2" type="ORF">LTSERUB_5055</name>
</gene>
<evidence type="ECO:0000313" key="3">
    <source>
        <dbReference type="Proteomes" id="UP000004903"/>
    </source>
</evidence>
<sequence length="479" mass="56157">QGVVNNEKKFFLFIFVCLFIFSANAELKFRPEFENKKIYFQGKVTDYTLNDFTFFGDSREPFYGSENDDYTATADEWLGFYAELPDVRKWQRVVPDDFSTMYGAPWCDIQFFEQENDHSVITGSEHMRCIDFLVTPKRKGLIPMGTKGTLMDYGSYLAFAPQIEHITLEGRFPEASRTWLPVRSVQTRATSIADLKIMLNEIYARHGYIFRPGGEMDRYFRQQPWYRPRYANVDYLITKTEHRNIKLLKELLSPESQRKKALYIQNTTDFCEALKANNIKYVMDNTAEYLTTGADQPINLEKVWQKYRDLMINGGGNCQRDIESYKRYSFLYSEPLGIYYNSTFEFDEKKGKYVLTYVNFDSSCNKEGDTIELEGMMVKREHVIEDNQGQHSDKDLELKTINLQCVAGAMMDQPDWDRYVQLILPPEKYNYYQRFIGKRITLRGKVMIAESMYHVTPVLLNLLEEQNPIIKVADMPARP</sequence>
<dbReference type="Gene3D" id="1.20.58.1690">
    <property type="match status" value="1"/>
</dbReference>
<dbReference type="AlphaFoldDB" id="G5QPU0"/>
<dbReference type="InterPro" id="IPR038434">
    <property type="entry name" value="YARHG_sf"/>
</dbReference>
<evidence type="ECO:0000259" key="1">
    <source>
        <dbReference type="SMART" id="SM01324"/>
    </source>
</evidence>
<dbReference type="EMBL" id="AFCT01001826">
    <property type="protein sequence ID" value="EHC81722.1"/>
    <property type="molecule type" value="Genomic_DNA"/>
</dbReference>
<name>G5QPU0_SALRU</name>
<dbReference type="SMART" id="SM01324">
    <property type="entry name" value="YARHG"/>
    <property type="match status" value="1"/>
</dbReference>
<dbReference type="Pfam" id="PF14673">
    <property type="entry name" value="DUF4459"/>
    <property type="match status" value="1"/>
</dbReference>
<dbReference type="Proteomes" id="UP000004903">
    <property type="component" value="Unassembled WGS sequence"/>
</dbReference>
<dbReference type="InterPro" id="IPR027826">
    <property type="entry name" value="DUF4431"/>
</dbReference>
<reference evidence="2 3" key="1">
    <citation type="journal article" date="2011" name="BMC Genomics">
        <title>Genome sequencing reveals diversification of virulence factor content and possible host adaptation in distinct subpopulations of Salmonella enterica.</title>
        <authorList>
            <person name="den Bakker H.C."/>
            <person name="Moreno Switt A.I."/>
            <person name="Govoni G."/>
            <person name="Cummings C.A."/>
            <person name="Ranieri M.L."/>
            <person name="Degoricija L."/>
            <person name="Hoelzer K."/>
            <person name="Rodriguez-Rivera L.D."/>
            <person name="Brown S."/>
            <person name="Bolchacova E."/>
            <person name="Furtado M.R."/>
            <person name="Wiedmann M."/>
        </authorList>
    </citation>
    <scope>NUCLEOTIDE SEQUENCE [LARGE SCALE GENOMIC DNA]</scope>
    <source>
        <strain evidence="2 3">A4-653</strain>
    </source>
</reference>
<dbReference type="Pfam" id="PF13308">
    <property type="entry name" value="YARHG"/>
    <property type="match status" value="1"/>
</dbReference>